<dbReference type="Proteomes" id="UP000319160">
    <property type="component" value="Unassembled WGS sequence"/>
</dbReference>
<dbReference type="GO" id="GO:0006508">
    <property type="term" value="P:proteolysis"/>
    <property type="evidence" value="ECO:0007669"/>
    <property type="project" value="UniProtKB-KW"/>
</dbReference>
<evidence type="ECO:0000259" key="14">
    <source>
        <dbReference type="PROSITE" id="PS51767"/>
    </source>
</evidence>
<evidence type="ECO:0000256" key="9">
    <source>
        <dbReference type="PIRSR" id="PIRSR601461-2"/>
    </source>
</evidence>
<comment type="caution">
    <text evidence="15">The sequence shown here is derived from an EMBL/GenBank/DDBJ whole genome shotgun (WGS) entry which is preliminary data.</text>
</comment>
<keyword evidence="9" id="KW-1015">Disulfide bond</keyword>
<dbReference type="PRINTS" id="PR00792">
    <property type="entry name" value="PEPSIN"/>
</dbReference>
<evidence type="ECO:0000256" key="11">
    <source>
        <dbReference type="SAM" id="MobiDB-lite"/>
    </source>
</evidence>
<keyword evidence="2 10" id="KW-0645">Protease</keyword>
<dbReference type="AlphaFoldDB" id="A0A553I4H1"/>
<keyword evidence="16" id="KW-1185">Reference proteome</keyword>
<evidence type="ECO:0000256" key="5">
    <source>
        <dbReference type="ARBA" id="ARBA00022801"/>
    </source>
</evidence>
<dbReference type="Gene3D" id="2.40.70.10">
    <property type="entry name" value="Acid Proteases"/>
    <property type="match status" value="2"/>
</dbReference>
<keyword evidence="3 13" id="KW-0732">Signal</keyword>
<dbReference type="InterPro" id="IPR001461">
    <property type="entry name" value="Aspartic_peptidase_A1"/>
</dbReference>
<feature type="active site" evidence="8">
    <location>
        <position position="277"/>
    </location>
</feature>
<evidence type="ECO:0000256" key="13">
    <source>
        <dbReference type="SAM" id="SignalP"/>
    </source>
</evidence>
<dbReference type="Pfam" id="PF00026">
    <property type="entry name" value="Asp"/>
    <property type="match status" value="1"/>
</dbReference>
<accession>A0A553I4H1</accession>
<dbReference type="PANTHER" id="PTHR47966">
    <property type="entry name" value="BETA-SITE APP-CLEAVING ENZYME, ISOFORM A-RELATED"/>
    <property type="match status" value="1"/>
</dbReference>
<dbReference type="SUPFAM" id="SSF50630">
    <property type="entry name" value="Acid proteases"/>
    <property type="match status" value="1"/>
</dbReference>
<evidence type="ECO:0000256" key="3">
    <source>
        <dbReference type="ARBA" id="ARBA00022729"/>
    </source>
</evidence>
<dbReference type="PROSITE" id="PS00141">
    <property type="entry name" value="ASP_PROTEASE"/>
    <property type="match status" value="1"/>
</dbReference>
<organism evidence="15 16">
    <name type="scientific">Xylaria flabelliformis</name>
    <dbReference type="NCBI Taxonomy" id="2512241"/>
    <lineage>
        <taxon>Eukaryota</taxon>
        <taxon>Fungi</taxon>
        <taxon>Dikarya</taxon>
        <taxon>Ascomycota</taxon>
        <taxon>Pezizomycotina</taxon>
        <taxon>Sordariomycetes</taxon>
        <taxon>Xylariomycetidae</taxon>
        <taxon>Xylariales</taxon>
        <taxon>Xylariaceae</taxon>
        <taxon>Xylaria</taxon>
    </lineage>
</organism>
<keyword evidence="4 10" id="KW-0064">Aspartyl protease</keyword>
<dbReference type="InterPro" id="IPR033121">
    <property type="entry name" value="PEPTIDASE_A1"/>
</dbReference>
<dbReference type="InterPro" id="IPR021109">
    <property type="entry name" value="Peptidase_aspartic_dom_sf"/>
</dbReference>
<dbReference type="OrthoDB" id="771136at2759"/>
<evidence type="ECO:0000256" key="1">
    <source>
        <dbReference type="ARBA" id="ARBA00007447"/>
    </source>
</evidence>
<dbReference type="GO" id="GO:0004190">
    <property type="term" value="F:aspartic-type endopeptidase activity"/>
    <property type="evidence" value="ECO:0007669"/>
    <property type="project" value="UniProtKB-KW"/>
</dbReference>
<evidence type="ECO:0000256" key="12">
    <source>
        <dbReference type="SAM" id="Phobius"/>
    </source>
</evidence>
<protein>
    <recommendedName>
        <fullName evidence="7">Probable aspartic-type endopeptidase OPSB</fullName>
    </recommendedName>
    <alternativeName>
        <fullName evidence="6">Probable aspartic-type endopeptidase opsB</fullName>
    </alternativeName>
</protein>
<evidence type="ECO:0000256" key="8">
    <source>
        <dbReference type="PIRSR" id="PIRSR601461-1"/>
    </source>
</evidence>
<evidence type="ECO:0000256" key="7">
    <source>
        <dbReference type="ARBA" id="ARBA00068059"/>
    </source>
</evidence>
<dbReference type="InterPro" id="IPR001969">
    <property type="entry name" value="Aspartic_peptidase_AS"/>
</dbReference>
<sequence length="511" mass="53086">MRNAAQLATSALLASGASAQVVQWDIEKRVDTAAPRLRRRAGTTVEEQITNDLMHGGYFASCTVGTPAQKVTLQLDTGSSDIWVPASTSSICQKSTSQGGGCTLGSYDPDKSSSIEVLTDNFKIGYVDGSYSKGDYVSETFGIGNVNVQNVTMGVGLDTDIAYGLVGVGYAYNEASVSQSAQIYNNLPLVLRNDNQTRTAAYSLWLNDLDASKGSILFGGIDTDKYMGDLIRVDVQKDARAEQYTAFTVMMTSMLAHSTSGEDTLSSSSFPIPAVLDSGTTLSYLPQDLAEQIWQEVGATYVAGDQQGSGVPVVPCALANTQNYFTFGFGGKGGPAINVSMTELILPLGGSGTFDSGPFKGQLACQFGIQNSSDDSSYLLGDTFLRSAYVVYDLENNEIALAPTDFNATSTNIVPFPSQAATIPSSTPAPSQNALVSGSTTQPKYAAQSGFTKLGSSSSGSGSGSNSGSGSSGSGNGNAASLTPALDLTQMLVMGASMGLMMVGGGAFLLF</sequence>
<keyword evidence="5 10" id="KW-0378">Hydrolase</keyword>
<evidence type="ECO:0000256" key="6">
    <source>
        <dbReference type="ARBA" id="ARBA00067536"/>
    </source>
</evidence>
<feature type="signal peptide" evidence="13">
    <location>
        <begin position="1"/>
        <end position="19"/>
    </location>
</feature>
<dbReference type="STRING" id="2512241.A0A553I4H1"/>
<comment type="similarity">
    <text evidence="1 10">Belongs to the peptidase A1 family.</text>
</comment>
<evidence type="ECO:0000256" key="10">
    <source>
        <dbReference type="RuleBase" id="RU000454"/>
    </source>
</evidence>
<keyword evidence="12" id="KW-1133">Transmembrane helix</keyword>
<evidence type="ECO:0000313" key="16">
    <source>
        <dbReference type="Proteomes" id="UP000319160"/>
    </source>
</evidence>
<feature type="active site" evidence="8">
    <location>
        <position position="76"/>
    </location>
</feature>
<dbReference type="InterPro" id="IPR033876">
    <property type="entry name" value="SAP-like"/>
</dbReference>
<name>A0A553I4H1_9PEZI</name>
<dbReference type="FunFam" id="2.40.70.10:FF:000011">
    <property type="entry name" value="Aspartic protease"/>
    <property type="match status" value="1"/>
</dbReference>
<gene>
    <name evidence="15" type="ORF">FHL15_004193</name>
</gene>
<proteinExistence type="inferred from homology"/>
<feature type="disulfide bond" evidence="9">
    <location>
        <begin position="316"/>
        <end position="365"/>
    </location>
</feature>
<dbReference type="EMBL" id="VFLP01000018">
    <property type="protein sequence ID" value="TRX95108.1"/>
    <property type="molecule type" value="Genomic_DNA"/>
</dbReference>
<keyword evidence="12" id="KW-0472">Membrane</keyword>
<evidence type="ECO:0000313" key="15">
    <source>
        <dbReference type="EMBL" id="TRX95108.1"/>
    </source>
</evidence>
<feature type="compositionally biased region" description="Gly residues" evidence="11">
    <location>
        <begin position="461"/>
        <end position="476"/>
    </location>
</feature>
<reference evidence="16" key="1">
    <citation type="submission" date="2019-06" db="EMBL/GenBank/DDBJ databases">
        <title>Draft genome sequence of the griseofulvin-producing fungus Xylaria cubensis strain G536.</title>
        <authorList>
            <person name="Mead M.E."/>
            <person name="Raja H.A."/>
            <person name="Steenwyk J.L."/>
            <person name="Knowles S.L."/>
            <person name="Oberlies N.H."/>
            <person name="Rokas A."/>
        </authorList>
    </citation>
    <scope>NUCLEOTIDE SEQUENCE [LARGE SCALE GENOMIC DNA]</scope>
    <source>
        <strain evidence="16">G536</strain>
    </source>
</reference>
<evidence type="ECO:0000256" key="2">
    <source>
        <dbReference type="ARBA" id="ARBA00022670"/>
    </source>
</evidence>
<feature type="domain" description="Peptidase A1" evidence="14">
    <location>
        <begin position="58"/>
        <end position="402"/>
    </location>
</feature>
<keyword evidence="12" id="KW-0812">Transmembrane</keyword>
<feature type="chain" id="PRO_5021741135" description="Probable aspartic-type endopeptidase OPSB" evidence="13">
    <location>
        <begin position="20"/>
        <end position="511"/>
    </location>
</feature>
<feature type="region of interest" description="Disordered" evidence="11">
    <location>
        <begin position="450"/>
        <end position="478"/>
    </location>
</feature>
<dbReference type="CDD" id="cd05474">
    <property type="entry name" value="SAP_like"/>
    <property type="match status" value="1"/>
</dbReference>
<dbReference type="PANTHER" id="PTHR47966:SF65">
    <property type="entry name" value="ASPARTIC-TYPE ENDOPEPTIDASE"/>
    <property type="match status" value="1"/>
</dbReference>
<dbReference type="PROSITE" id="PS51767">
    <property type="entry name" value="PEPTIDASE_A1"/>
    <property type="match status" value="1"/>
</dbReference>
<evidence type="ECO:0000256" key="4">
    <source>
        <dbReference type="ARBA" id="ARBA00022750"/>
    </source>
</evidence>
<feature type="transmembrane region" description="Helical" evidence="12">
    <location>
        <begin position="491"/>
        <end position="510"/>
    </location>
</feature>